<dbReference type="STRING" id="747676.F4S7M0"/>
<evidence type="ECO:0000259" key="5">
    <source>
        <dbReference type="PROSITE" id="PS51733"/>
    </source>
</evidence>
<sequence length="299" mass="33779">MIYRNTKSVIIGRNQNPWTEANLVSLKKNDVPILRRRSGGGTVYHDEGNTNYSIMIPRGMFDRKTTGELVTRSLISLGLPDIGLNHRHDICLGSDKVSGSAYKLTRDRSYHHGTMLINSNLSQLKDFLNPNQSQIVSRATDSVRSPVTNLASRFSNLDHTSFTNSLTRTFLETYYPTLDPDLSPVVINSEELEQDSAIEDEMKELQSWDWTFGQTPEFSNTIPVQLFGSRLDIHLNIRQGKIHNVELISSSVSDRFDQQEITDQLQSILVGQKYGQLELPNDVESEVIKQIVDAVAQQI</sequence>
<dbReference type="GO" id="GO:0005739">
    <property type="term" value="C:mitochondrion"/>
    <property type="evidence" value="ECO:0007669"/>
    <property type="project" value="TreeGrafter"/>
</dbReference>
<dbReference type="KEGG" id="mlr:MELLADRAFT_94693"/>
<name>F4S7M0_MELLP</name>
<proteinExistence type="inferred from homology"/>
<dbReference type="CDD" id="cd16443">
    <property type="entry name" value="LplA"/>
    <property type="match status" value="1"/>
</dbReference>
<accession>F4S7M0</accession>
<dbReference type="HOGENOM" id="CLU_022986_0_1_1"/>
<dbReference type="UniPathway" id="UPA00537">
    <property type="reaction ID" value="UER00595"/>
</dbReference>
<dbReference type="RefSeq" id="XP_007417368.1">
    <property type="nucleotide sequence ID" value="XM_007417306.1"/>
</dbReference>
<dbReference type="NCBIfam" id="TIGR00545">
    <property type="entry name" value="lipoyltrans"/>
    <property type="match status" value="1"/>
</dbReference>
<dbReference type="Pfam" id="PF21948">
    <property type="entry name" value="LplA-B_cat"/>
    <property type="match status" value="1"/>
</dbReference>
<comment type="pathway">
    <text evidence="2">Protein modification; protein lipoylation via exogenous pathway; protein N(6)-(lipoyl)lysine from lipoate: step 2/2.</text>
</comment>
<dbReference type="GO" id="GO:0017118">
    <property type="term" value="F:lipoyltransferase activity"/>
    <property type="evidence" value="ECO:0007669"/>
    <property type="project" value="TreeGrafter"/>
</dbReference>
<evidence type="ECO:0000256" key="1">
    <source>
        <dbReference type="ARBA" id="ARBA00003253"/>
    </source>
</evidence>
<evidence type="ECO:0000313" key="6">
    <source>
        <dbReference type="EMBL" id="EGF99344.1"/>
    </source>
</evidence>
<dbReference type="Gene3D" id="3.30.930.10">
    <property type="entry name" value="Bira Bifunctional Protein, Domain 2"/>
    <property type="match status" value="1"/>
</dbReference>
<dbReference type="Gene3D" id="3.30.390.50">
    <property type="entry name" value="CO dehydrogenase flavoprotein, C-terminal domain"/>
    <property type="match status" value="1"/>
</dbReference>
<dbReference type="InterPro" id="IPR004562">
    <property type="entry name" value="LipoylTrfase_LipoateP_Ligase"/>
</dbReference>
<evidence type="ECO:0000256" key="3">
    <source>
        <dbReference type="ARBA" id="ARBA00008242"/>
    </source>
</evidence>
<dbReference type="PANTHER" id="PTHR12561:SF3">
    <property type="entry name" value="LIPOYLTRANSFERASE 1, MITOCHONDRIAL"/>
    <property type="match status" value="1"/>
</dbReference>
<dbReference type="OrthoDB" id="201621at2759"/>
<feature type="domain" description="BPL/LPL catalytic" evidence="5">
    <location>
        <begin position="1"/>
        <end position="178"/>
    </location>
</feature>
<dbReference type="GO" id="GO:0009249">
    <property type="term" value="P:protein lipoylation"/>
    <property type="evidence" value="ECO:0007669"/>
    <property type="project" value="InterPro"/>
</dbReference>
<dbReference type="InParanoid" id="F4S7M0"/>
<comment type="similarity">
    <text evidence="3">Belongs to the LplA family.</text>
</comment>
<dbReference type="PROSITE" id="PS51733">
    <property type="entry name" value="BPL_LPL_CATALYTIC"/>
    <property type="match status" value="1"/>
</dbReference>
<protein>
    <recommendedName>
        <fullName evidence="4">Putative lipoate-protein ligase A</fullName>
    </recommendedName>
</protein>
<dbReference type="FunCoup" id="F4S7M0">
    <property type="interactions" value="258"/>
</dbReference>
<evidence type="ECO:0000256" key="2">
    <source>
        <dbReference type="ARBA" id="ARBA00005085"/>
    </source>
</evidence>
<dbReference type="eggNOG" id="KOG3159">
    <property type="taxonomic scope" value="Eukaryota"/>
</dbReference>
<dbReference type="GeneID" id="18936962"/>
<dbReference type="VEuPathDB" id="FungiDB:MELLADRAFT_94693"/>
<dbReference type="Proteomes" id="UP000001072">
    <property type="component" value="Unassembled WGS sequence"/>
</dbReference>
<comment type="function">
    <text evidence="1">Catalyzes both the ATP-dependent activation of exogenously supplied lipoate to lipoyl-AMP and the transfer of the activated lipoyl onto the lipoyl domains of lipoate-dependent enzymes.</text>
</comment>
<gene>
    <name evidence="6" type="ORF">MELLADRAFT_94693</name>
</gene>
<dbReference type="InterPro" id="IPR045864">
    <property type="entry name" value="aa-tRNA-synth_II/BPL/LPL"/>
</dbReference>
<dbReference type="InterPro" id="IPR004143">
    <property type="entry name" value="BPL_LPL_catalytic"/>
</dbReference>
<keyword evidence="7" id="KW-1185">Reference proteome</keyword>
<evidence type="ECO:0000313" key="7">
    <source>
        <dbReference type="Proteomes" id="UP000001072"/>
    </source>
</evidence>
<dbReference type="AlphaFoldDB" id="F4S7M0"/>
<reference evidence="7" key="1">
    <citation type="journal article" date="2011" name="Proc. Natl. Acad. Sci. U.S.A.">
        <title>Obligate biotrophy features unraveled by the genomic analysis of rust fungi.</title>
        <authorList>
            <person name="Duplessis S."/>
            <person name="Cuomo C.A."/>
            <person name="Lin Y.-C."/>
            <person name="Aerts A."/>
            <person name="Tisserant E."/>
            <person name="Veneault-Fourrey C."/>
            <person name="Joly D.L."/>
            <person name="Hacquard S."/>
            <person name="Amselem J."/>
            <person name="Cantarel B.L."/>
            <person name="Chiu R."/>
            <person name="Coutinho P.M."/>
            <person name="Feau N."/>
            <person name="Field M."/>
            <person name="Frey P."/>
            <person name="Gelhaye E."/>
            <person name="Goldberg J."/>
            <person name="Grabherr M.G."/>
            <person name="Kodira C.D."/>
            <person name="Kohler A."/>
            <person name="Kuees U."/>
            <person name="Lindquist E.A."/>
            <person name="Lucas S.M."/>
            <person name="Mago R."/>
            <person name="Mauceli E."/>
            <person name="Morin E."/>
            <person name="Murat C."/>
            <person name="Pangilinan J.L."/>
            <person name="Park R."/>
            <person name="Pearson M."/>
            <person name="Quesneville H."/>
            <person name="Rouhier N."/>
            <person name="Sakthikumar S."/>
            <person name="Salamov A.A."/>
            <person name="Schmutz J."/>
            <person name="Selles B."/>
            <person name="Shapiro H."/>
            <person name="Tanguay P."/>
            <person name="Tuskan G.A."/>
            <person name="Henrissat B."/>
            <person name="Van de Peer Y."/>
            <person name="Rouze P."/>
            <person name="Ellis J.G."/>
            <person name="Dodds P.N."/>
            <person name="Schein J.E."/>
            <person name="Zhong S."/>
            <person name="Hamelin R.C."/>
            <person name="Grigoriev I.V."/>
            <person name="Szabo L.J."/>
            <person name="Martin F."/>
        </authorList>
    </citation>
    <scope>NUCLEOTIDE SEQUENCE [LARGE SCALE GENOMIC DNA]</scope>
    <source>
        <strain evidence="7">98AG31 / pathotype 3-4-7</strain>
    </source>
</reference>
<dbReference type="SUPFAM" id="SSF55681">
    <property type="entry name" value="Class II aaRS and biotin synthetases"/>
    <property type="match status" value="1"/>
</dbReference>
<organism evidence="7">
    <name type="scientific">Melampsora larici-populina (strain 98AG31 / pathotype 3-4-7)</name>
    <name type="common">Poplar leaf rust fungus</name>
    <dbReference type="NCBI Taxonomy" id="747676"/>
    <lineage>
        <taxon>Eukaryota</taxon>
        <taxon>Fungi</taxon>
        <taxon>Dikarya</taxon>
        <taxon>Basidiomycota</taxon>
        <taxon>Pucciniomycotina</taxon>
        <taxon>Pucciniomycetes</taxon>
        <taxon>Pucciniales</taxon>
        <taxon>Melampsoraceae</taxon>
        <taxon>Melampsora</taxon>
    </lineage>
</organism>
<dbReference type="EMBL" id="GL883160">
    <property type="protein sequence ID" value="EGF99344.1"/>
    <property type="molecule type" value="Genomic_DNA"/>
</dbReference>
<dbReference type="PANTHER" id="PTHR12561">
    <property type="entry name" value="LIPOATE-PROTEIN LIGASE"/>
    <property type="match status" value="1"/>
</dbReference>
<evidence type="ECO:0000256" key="4">
    <source>
        <dbReference type="ARBA" id="ARBA00015925"/>
    </source>
</evidence>